<name>A0A455UF07_9GAMM</name>
<proteinExistence type="predicted"/>
<dbReference type="AlphaFoldDB" id="A0A455UF07"/>
<organism evidence="1 2">
    <name type="scientific">Vreelandella sulfidaeris</name>
    <dbReference type="NCBI Taxonomy" id="115553"/>
    <lineage>
        <taxon>Bacteria</taxon>
        <taxon>Pseudomonadati</taxon>
        <taxon>Pseudomonadota</taxon>
        <taxon>Gammaproteobacteria</taxon>
        <taxon>Oceanospirillales</taxon>
        <taxon>Halomonadaceae</taxon>
        <taxon>Vreelandella</taxon>
    </lineage>
</organism>
<reference evidence="1 2" key="1">
    <citation type="journal article" date="2019" name="Microbiol. Resour. Announc.">
        <title>Complete Genome Sequence of Halomonas sulfidaeris Strain Esulfide1 Isolated from a Metal Sulfide Rock at a Depth of 2,200 Meters, Obtained Using Nanopore Sequencing.</title>
        <authorList>
            <person name="Saito M."/>
            <person name="Nishigata A."/>
            <person name="Galipon J."/>
            <person name="Arakawa K."/>
        </authorList>
    </citation>
    <scope>NUCLEOTIDE SEQUENCE [LARGE SCALE GENOMIC DNA]</scope>
    <source>
        <strain evidence="1 2">ATCC BAA-803</strain>
    </source>
</reference>
<sequence>MEPREYPATFEDVMTEAEFRGREQELTEAIDAWLQLLGADIAEPRFDF</sequence>
<dbReference type="EMBL" id="AP019514">
    <property type="protein sequence ID" value="BBI61714.1"/>
    <property type="molecule type" value="Genomic_DNA"/>
</dbReference>
<gene>
    <name evidence="1" type="ORF">HSBAA_30200</name>
</gene>
<evidence type="ECO:0000313" key="1">
    <source>
        <dbReference type="EMBL" id="BBI61714.1"/>
    </source>
</evidence>
<dbReference type="Proteomes" id="UP000320231">
    <property type="component" value="Chromosome"/>
</dbReference>
<dbReference type="KEGG" id="hsr:HSBAA_30200"/>
<evidence type="ECO:0000313" key="2">
    <source>
        <dbReference type="Proteomes" id="UP000320231"/>
    </source>
</evidence>
<protein>
    <submittedName>
        <fullName evidence="1">Uncharacterized protein</fullName>
    </submittedName>
</protein>
<accession>A0A455UF07</accession>